<evidence type="ECO:0000313" key="2">
    <source>
        <dbReference type="EMBL" id="RDC64873.1"/>
    </source>
</evidence>
<dbReference type="NCBIfam" id="TIGR04183">
    <property type="entry name" value="Por_Secre_tail"/>
    <property type="match status" value="1"/>
</dbReference>
<sequence>MKTAFISTSRCFKFPYFTYWVRAIWLVCLPISFNSFAQNKIWDQTYGGPLTDKLSAMVATPDGGFLLGGSSLSNKGADKTEDCRDGNKAYISEPVGDYWIIKLDANGQKVWDKTYGGDNTDNLKTVIATSDGGYLLGGFSLSGISGDKSEKNRATFDQNKQITPDYWVVKIDANGEKIWDKTFGGKNSDILTSQVTTADGGFLLGGYSDSGKEGDKTQANKCNQDYCGSDYWIVKLKADGSKEWDKTFGGDYNESLATVLVTNDGGYLLGGSSESGKSGDKSVAPTGNWLLKLDVTGKKIWDKVYGTGGLRAMATTTQGGYLLGNADYRITKLNAAGSKEWEKNYRSSTQDILGTVLVSPDGSYLLGGISLRGKGGHKSEEKKGYWVVKVNKNGDKIWERTFGSDDFSFNWPATFDLDVIITPDKNFLLGGTAASGIRGDKSEASRGSNDYWVVKVGNTDKQVQNITFPTPLLTRTLGDAPVILKAQASSGLPVTFSVISGPATLTQNLLTFTGIGRIIIQASQTGNAIFAPASAINQVIIVDPPGPVTKLWDKRIGGKRNDQLITMVAAPDGGYLLAGNSNSDKGGDKSSSKNGYWLVKIDPDGKKLWDITIAAFGDLGDRFTSLISTTDGGYLLGSTSSFDFSDLYRVVKISSSGTKQWEKAIGGFNEAGNSLDALLATPDGGYLLGGSSNADIGGDKSEPSRGEQDYWLVKLDANGNKLWDKTLGGTQSEELTSLVATPDGGYLAGGYSGSGKNGDKSENNKGIPDVYGYLSVDYWIVKIDATGKKLWDKTWGGDKNDFLKSMVATPDGGYLVGGSSFSDKSGDKSEINQGLPDANGSLTSDYWLVKIDAQGTKIWDETIGGSNYDHLATIAATPDGDYLLGGTSTSGIEKDKSGEVRGIDQVYGDYWIVKIDKDGKKVWDKILGGEKGDELTTMVASPNGTGYILGGSSASDANGDKTEPNWGVYDFWLVKLKEDQPLAASWNRRYGGSGSDNLTSTIKTQDGGYLSGGYTNSGVSGDKSLNSQGQNDYWIVKSDKNGKKLWDKRYGGSGDDYLHRVIQTADGGYLLAGSSFSNKSGDKSQASKGNRDYWLVKTDQLGNKEWDKTYGGSGKEELVKVIQLRTGEYVLGGHSNSPVSGDKSQASQGSSDYWILKISSTGTIIWDKRYGGSLAETLGSFVQTPDGGYLLGGSSLSGKTGDKTQSSQGASDYWVVKTDQQGKIVWEKTYGGSKADQVYSVAMNSAKNYFISGTSSSGKSGDKTQASQGGQDYWLVTLDENGNKLWDRTFGGSKDDELRASTITSKGHYILAGHSSSDASGDKTQDSQGDSDYWVVAVDEQGNKVQDLRYGGSEAEVLRTVTPTKDGGLLLAGRSASGVSGDRTQPSQGSTDYWLVKVAPTTNSLLATRQVTLAEEPVSKTEGFQFQAYPNPFREKVTISFMLSQTQFAQVKVSDSQGREITTLFKGRAQANQTYQVEWQGHNKVAGMYLVHLNTSARNVTAKILLSP</sequence>
<protein>
    <recommendedName>
        <fullName evidence="1">Secretion system C-terminal sorting domain-containing protein</fullName>
    </recommendedName>
</protein>
<dbReference type="SUPFAM" id="SSF50998">
    <property type="entry name" value="Quinoprotein alcohol dehydrogenase-like"/>
    <property type="match status" value="2"/>
</dbReference>
<proteinExistence type="predicted"/>
<dbReference type="PANTHER" id="PTHR42754">
    <property type="entry name" value="ENDOGLUCANASE"/>
    <property type="match status" value="1"/>
</dbReference>
<dbReference type="InterPro" id="IPR026444">
    <property type="entry name" value="Secre_tail"/>
</dbReference>
<comment type="caution">
    <text evidence="2">The sequence shown here is derived from an EMBL/GenBank/DDBJ whole genome shotgun (WGS) entry which is preliminary data.</text>
</comment>
<keyword evidence="3" id="KW-1185">Reference proteome</keyword>
<organism evidence="2 3">
    <name type="scientific">Adhaeribacter pallidiroseus</name>
    <dbReference type="NCBI Taxonomy" id="2072847"/>
    <lineage>
        <taxon>Bacteria</taxon>
        <taxon>Pseudomonadati</taxon>
        <taxon>Bacteroidota</taxon>
        <taxon>Cytophagia</taxon>
        <taxon>Cytophagales</taxon>
        <taxon>Hymenobacteraceae</taxon>
        <taxon>Adhaeribacter</taxon>
    </lineage>
</organism>
<reference evidence="2 3" key="1">
    <citation type="submission" date="2018-04" db="EMBL/GenBank/DDBJ databases">
        <title>Adhaeribacter sp. HMF7616 genome sequencing and assembly.</title>
        <authorList>
            <person name="Kang H."/>
            <person name="Kang J."/>
            <person name="Cha I."/>
            <person name="Kim H."/>
            <person name="Joh K."/>
        </authorList>
    </citation>
    <scope>NUCLEOTIDE SEQUENCE [LARGE SCALE GENOMIC DNA]</scope>
    <source>
        <strain evidence="2 3">HMF7616</strain>
    </source>
</reference>
<dbReference type="RefSeq" id="WP_115373964.1">
    <property type="nucleotide sequence ID" value="NZ_QASA01000001.1"/>
</dbReference>
<evidence type="ECO:0000259" key="1">
    <source>
        <dbReference type="Pfam" id="PF18962"/>
    </source>
</evidence>
<gene>
    <name evidence="2" type="ORF">AHMF7616_03495</name>
</gene>
<dbReference type="InterPro" id="IPR011047">
    <property type="entry name" value="Quinoprotein_ADH-like_sf"/>
</dbReference>
<feature type="domain" description="Secretion system C-terminal sorting" evidence="1">
    <location>
        <begin position="1429"/>
        <end position="1505"/>
    </location>
</feature>
<dbReference type="OrthoDB" id="9811934at2"/>
<evidence type="ECO:0000313" key="3">
    <source>
        <dbReference type="Proteomes" id="UP000253919"/>
    </source>
</evidence>
<dbReference type="EMBL" id="QASA01000001">
    <property type="protein sequence ID" value="RDC64873.1"/>
    <property type="molecule type" value="Genomic_DNA"/>
</dbReference>
<accession>A0A369QIW9</accession>
<dbReference type="PANTHER" id="PTHR42754:SF1">
    <property type="entry name" value="LIPOPROTEIN"/>
    <property type="match status" value="1"/>
</dbReference>
<dbReference type="Proteomes" id="UP000253919">
    <property type="component" value="Unassembled WGS sequence"/>
</dbReference>
<name>A0A369QIW9_9BACT</name>
<dbReference type="Pfam" id="PF18962">
    <property type="entry name" value="Por_Secre_tail"/>
    <property type="match status" value="1"/>
</dbReference>